<evidence type="ECO:0000256" key="1">
    <source>
        <dbReference type="SAM" id="SignalP"/>
    </source>
</evidence>
<feature type="signal peptide" evidence="1">
    <location>
        <begin position="1"/>
        <end position="24"/>
    </location>
</feature>
<dbReference type="eggNOG" id="COG3391">
    <property type="taxonomic scope" value="Bacteria"/>
</dbReference>
<gene>
    <name evidence="2" type="ordered locus">Veis_1428</name>
</gene>
<reference evidence="3" key="1">
    <citation type="submission" date="2006-12" db="EMBL/GenBank/DDBJ databases">
        <title>Complete sequence of chromosome 1 of Verminephrobacter eiseniae EF01-2.</title>
        <authorList>
            <person name="Copeland A."/>
            <person name="Lucas S."/>
            <person name="Lapidus A."/>
            <person name="Barry K."/>
            <person name="Detter J.C."/>
            <person name="Glavina del Rio T."/>
            <person name="Dalin E."/>
            <person name="Tice H."/>
            <person name="Pitluck S."/>
            <person name="Chertkov O."/>
            <person name="Brettin T."/>
            <person name="Bruce D."/>
            <person name="Han C."/>
            <person name="Tapia R."/>
            <person name="Gilna P."/>
            <person name="Schmutz J."/>
            <person name="Larimer F."/>
            <person name="Land M."/>
            <person name="Hauser L."/>
            <person name="Kyrpides N."/>
            <person name="Kim E."/>
            <person name="Stahl D."/>
            <person name="Richardson P."/>
        </authorList>
    </citation>
    <scope>NUCLEOTIDE SEQUENCE [LARGE SCALE GENOMIC DNA]</scope>
    <source>
        <strain evidence="3">EF01-2</strain>
    </source>
</reference>
<evidence type="ECO:0000313" key="2">
    <source>
        <dbReference type="EMBL" id="ABM57189.1"/>
    </source>
</evidence>
<dbReference type="RefSeq" id="WP_011809198.1">
    <property type="nucleotide sequence ID" value="NC_008786.1"/>
</dbReference>
<dbReference type="InterPro" id="IPR011045">
    <property type="entry name" value="N2O_reductase_N"/>
</dbReference>
<dbReference type="AlphaFoldDB" id="A1WHT2"/>
<dbReference type="Gene3D" id="2.130.10.10">
    <property type="entry name" value="YVTN repeat-like/Quinoprotein amine dehydrogenase"/>
    <property type="match status" value="1"/>
</dbReference>
<dbReference type="EMBL" id="CP000542">
    <property type="protein sequence ID" value="ABM57189.1"/>
    <property type="molecule type" value="Genomic_DNA"/>
</dbReference>
<dbReference type="STRING" id="391735.Veis_1428"/>
<accession>A1WHT2</accession>
<keyword evidence="1" id="KW-0732">Signal</keyword>
<name>A1WHT2_VEREI</name>
<protein>
    <submittedName>
        <fullName evidence="2">Uncharacterized protein</fullName>
    </submittedName>
</protein>
<dbReference type="GeneID" id="76460055"/>
<dbReference type="KEGG" id="vei:Veis_1428"/>
<dbReference type="OrthoDB" id="145213at2"/>
<proteinExistence type="predicted"/>
<dbReference type="HOGENOM" id="CLU_1111025_0_0_4"/>
<feature type="chain" id="PRO_5002640652" evidence="1">
    <location>
        <begin position="25"/>
        <end position="250"/>
    </location>
</feature>
<evidence type="ECO:0000313" key="3">
    <source>
        <dbReference type="Proteomes" id="UP000000374"/>
    </source>
</evidence>
<sequence>MHMFTPFHRLALVAALTLAGCAAAEPAVSAPSYFLSTQDGRAALLDGVVDAAKDKLAVVEESGGKLRIVNAIVMPVWLMGPPSSIALVPAGRLALVSTATRRAPADPTRVIAFDLVSVAALDPSGMVPPRAVAALHTGVAGISINRTGTLALVANRGEGSVSLLAIDGERVETVAKLMLGEKAGPAHAACTPDGRQVLVQDALNRQIRLYRTDGNQVCRHRRAPTVQRRAFGPAALALKPITSFGSLRIS</sequence>
<keyword evidence="3" id="KW-1185">Reference proteome</keyword>
<dbReference type="SUPFAM" id="SSF50974">
    <property type="entry name" value="Nitrous oxide reductase, N-terminal domain"/>
    <property type="match status" value="1"/>
</dbReference>
<dbReference type="InterPro" id="IPR015943">
    <property type="entry name" value="WD40/YVTN_repeat-like_dom_sf"/>
</dbReference>
<organism evidence="2 3">
    <name type="scientific">Verminephrobacter eiseniae (strain EF01-2)</name>
    <dbReference type="NCBI Taxonomy" id="391735"/>
    <lineage>
        <taxon>Bacteria</taxon>
        <taxon>Pseudomonadati</taxon>
        <taxon>Pseudomonadota</taxon>
        <taxon>Betaproteobacteria</taxon>
        <taxon>Burkholderiales</taxon>
        <taxon>Comamonadaceae</taxon>
        <taxon>Verminephrobacter</taxon>
    </lineage>
</organism>
<dbReference type="Proteomes" id="UP000000374">
    <property type="component" value="Chromosome"/>
</dbReference>